<dbReference type="GO" id="GO:0004135">
    <property type="term" value="F:amylo-alpha-1,6-glucosidase activity"/>
    <property type="evidence" value="ECO:0007669"/>
    <property type="project" value="InterPro"/>
</dbReference>
<dbReference type="Gene3D" id="3.20.20.80">
    <property type="entry name" value="Glycosidases"/>
    <property type="match status" value="1"/>
</dbReference>
<name>A0A9D9DBW6_9GAMM</name>
<sequence>MAEIELLPMPGVGKGLNFGATLNADGSYTFGIWSPAAEGMRLHFYLPDESKLCALTLTDREGGVWYARVGGLKPGFLYAIEALGQEDHARGLYFKAGRFLVDPYAMELNKHFKYSDDLYFNHNEKFIPKAVLQGPDDFDWQGDKRVFNYRRQSVVYEAHVKGLTMLHPAVPQHLRGTYLGLCCPEIIAHFKRMGITIVQLMPIAASMTESGVAARGLVNYWGYNPVCFMAPDPRYASNPKHAVTEFKTMVRTLHQNGIGVILDVVFNHTAEGGVDGPVLSFKGLDARKYFAYARDAGGHTDYNLPLNCSGCGNSFNLDSTIGLMTVHRAMLYWAEQMHVDGFRFDLAVTLGRESHEGGRHFAFDMNSAFFKLCDCSKSLSPLLMIAEPWDLGELGYNLGNFPVHWSEQNDHFRDSMRRFWRGEPGMLGEIATRLMGSRDFFHKGERAMTASLNYVTYHDGFTLEDLVSYAFKHNDLNGEDNRDGSGENFSTNCGVEGPTSDPEVLRRREQLKRNLMASLIIAQGMPHILGGDELGRTQQGNNNAYCQDNDLSYYNWKISRSQDEFISFIGRMTRIRLNSKVLQELALDDDNFYQKEDKTLVRWRKPDGHLMEDWDWNDPAVKALLLYMGERDINGERWCIIINQGLSEVMFRLPKIGLHRRWQVLIDTSEPDGVPRRFNEASATEGLVAPTSLKVLCSAPNLEHLATTIDTELYGPERRHSNRSFRGQGTW</sequence>
<reference evidence="6" key="2">
    <citation type="journal article" date="2021" name="PeerJ">
        <title>Extensive microbial diversity within the chicken gut microbiome revealed by metagenomics and culture.</title>
        <authorList>
            <person name="Gilroy R."/>
            <person name="Ravi A."/>
            <person name="Getino M."/>
            <person name="Pursley I."/>
            <person name="Horton D.L."/>
            <person name="Alikhan N.F."/>
            <person name="Baker D."/>
            <person name="Gharbi K."/>
            <person name="Hall N."/>
            <person name="Watson M."/>
            <person name="Adriaenssens E.M."/>
            <person name="Foster-Nyarko E."/>
            <person name="Jarju S."/>
            <person name="Secka A."/>
            <person name="Antonio M."/>
            <person name="Oren A."/>
            <person name="Chaudhuri R.R."/>
            <person name="La Ragione R."/>
            <person name="Hildebrand F."/>
            <person name="Pallen M.J."/>
        </authorList>
    </citation>
    <scope>NUCLEOTIDE SEQUENCE</scope>
    <source>
        <strain evidence="6">17213</strain>
    </source>
</reference>
<dbReference type="SMART" id="SM00642">
    <property type="entry name" value="Aamy"/>
    <property type="match status" value="1"/>
</dbReference>
<feature type="region of interest" description="Disordered" evidence="4">
    <location>
        <begin position="480"/>
        <end position="502"/>
    </location>
</feature>
<accession>A0A9D9DBW6</accession>
<comment type="similarity">
    <text evidence="1">Belongs to the glycosyl hydrolase 13 family.</text>
</comment>
<gene>
    <name evidence="6" type="primary">glgX</name>
    <name evidence="6" type="ORF">IAB19_04320</name>
</gene>
<dbReference type="NCBIfam" id="TIGR02100">
    <property type="entry name" value="glgX_debranch"/>
    <property type="match status" value="1"/>
</dbReference>
<evidence type="ECO:0000313" key="6">
    <source>
        <dbReference type="EMBL" id="MBO8415590.1"/>
    </source>
</evidence>
<dbReference type="GO" id="GO:0005980">
    <property type="term" value="P:glycogen catabolic process"/>
    <property type="evidence" value="ECO:0007669"/>
    <property type="project" value="InterPro"/>
</dbReference>
<evidence type="ECO:0000256" key="3">
    <source>
        <dbReference type="ARBA" id="ARBA00023295"/>
    </source>
</evidence>
<keyword evidence="2" id="KW-0378">Hydrolase</keyword>
<evidence type="ECO:0000313" key="7">
    <source>
        <dbReference type="Proteomes" id="UP000823631"/>
    </source>
</evidence>
<dbReference type="Gene3D" id="2.60.40.10">
    <property type="entry name" value="Immunoglobulins"/>
    <property type="match status" value="1"/>
</dbReference>
<proteinExistence type="inferred from homology"/>
<evidence type="ECO:0000259" key="5">
    <source>
        <dbReference type="SMART" id="SM00642"/>
    </source>
</evidence>
<dbReference type="InterPro" id="IPR013783">
    <property type="entry name" value="Ig-like_fold"/>
</dbReference>
<evidence type="ECO:0000256" key="4">
    <source>
        <dbReference type="SAM" id="MobiDB-lite"/>
    </source>
</evidence>
<dbReference type="Pfam" id="PF02922">
    <property type="entry name" value="CBM_48"/>
    <property type="match status" value="1"/>
</dbReference>
<dbReference type="EMBL" id="JADINH010000093">
    <property type="protein sequence ID" value="MBO8415590.1"/>
    <property type="molecule type" value="Genomic_DNA"/>
</dbReference>
<dbReference type="Proteomes" id="UP000823631">
    <property type="component" value="Unassembled WGS sequence"/>
</dbReference>
<organism evidence="6 7">
    <name type="scientific">Candidatus Avisuccinivibrio stercorigallinarum</name>
    <dbReference type="NCBI Taxonomy" id="2840704"/>
    <lineage>
        <taxon>Bacteria</taxon>
        <taxon>Pseudomonadati</taxon>
        <taxon>Pseudomonadota</taxon>
        <taxon>Gammaproteobacteria</taxon>
        <taxon>Aeromonadales</taxon>
        <taxon>Succinivibrionaceae</taxon>
        <taxon>Succinivibrionaceae incertae sedis</taxon>
        <taxon>Candidatus Avisuccinivibrio</taxon>
    </lineage>
</organism>
<evidence type="ECO:0000256" key="1">
    <source>
        <dbReference type="ARBA" id="ARBA00008061"/>
    </source>
</evidence>
<dbReference type="SUPFAM" id="SSF81296">
    <property type="entry name" value="E set domains"/>
    <property type="match status" value="1"/>
</dbReference>
<dbReference type="InterPro" id="IPR006047">
    <property type="entry name" value="GH13_cat_dom"/>
</dbReference>
<dbReference type="InterPro" id="IPR044505">
    <property type="entry name" value="GlgX_Isoamylase_N_E_set"/>
</dbReference>
<dbReference type="CDD" id="cd11326">
    <property type="entry name" value="AmyAc_Glg_debranch"/>
    <property type="match status" value="1"/>
</dbReference>
<protein>
    <submittedName>
        <fullName evidence="6">Glycogen debranching protein GlgX</fullName>
    </submittedName>
</protein>
<evidence type="ECO:0000256" key="2">
    <source>
        <dbReference type="ARBA" id="ARBA00022801"/>
    </source>
</evidence>
<dbReference type="InterPro" id="IPR013780">
    <property type="entry name" value="Glyco_hydro_b"/>
</dbReference>
<dbReference type="InterPro" id="IPR004193">
    <property type="entry name" value="Glyco_hydro_13_N"/>
</dbReference>
<dbReference type="Gene3D" id="2.60.40.1180">
    <property type="entry name" value="Golgi alpha-mannosidase II"/>
    <property type="match status" value="1"/>
</dbReference>
<keyword evidence="3" id="KW-0326">Glycosidase</keyword>
<dbReference type="AlphaFoldDB" id="A0A9D9DBW6"/>
<dbReference type="InterPro" id="IPR011837">
    <property type="entry name" value="Glycogen_debranch_GlgX"/>
</dbReference>
<dbReference type="SUPFAM" id="SSF51011">
    <property type="entry name" value="Glycosyl hydrolase domain"/>
    <property type="match status" value="1"/>
</dbReference>
<dbReference type="PANTHER" id="PTHR43002">
    <property type="entry name" value="GLYCOGEN DEBRANCHING ENZYME"/>
    <property type="match status" value="1"/>
</dbReference>
<feature type="domain" description="Glycosyl hydrolase family 13 catalytic" evidence="5">
    <location>
        <begin position="185"/>
        <end position="576"/>
    </location>
</feature>
<reference evidence="6" key="1">
    <citation type="submission" date="2020-10" db="EMBL/GenBank/DDBJ databases">
        <authorList>
            <person name="Gilroy R."/>
        </authorList>
    </citation>
    <scope>NUCLEOTIDE SEQUENCE</scope>
    <source>
        <strain evidence="6">17213</strain>
    </source>
</reference>
<dbReference type="CDD" id="cd02856">
    <property type="entry name" value="E_set_GDE_Isoamylase_N"/>
    <property type="match status" value="1"/>
</dbReference>
<dbReference type="InterPro" id="IPR014756">
    <property type="entry name" value="Ig_E-set"/>
</dbReference>
<comment type="caution">
    <text evidence="6">The sequence shown here is derived from an EMBL/GenBank/DDBJ whole genome shotgun (WGS) entry which is preliminary data.</text>
</comment>
<dbReference type="InterPro" id="IPR017853">
    <property type="entry name" value="GH"/>
</dbReference>
<dbReference type="SUPFAM" id="SSF51445">
    <property type="entry name" value="(Trans)glycosidases"/>
    <property type="match status" value="1"/>
</dbReference>